<keyword evidence="2" id="KW-1185">Reference proteome</keyword>
<dbReference type="AlphaFoldDB" id="A0AAE1A8I7"/>
<proteinExistence type="predicted"/>
<name>A0AAE1A8I7_9GAST</name>
<comment type="caution">
    <text evidence="1">The sequence shown here is derived from an EMBL/GenBank/DDBJ whole genome shotgun (WGS) entry which is preliminary data.</text>
</comment>
<sequence length="58" mass="6251">MIASPSGFRLEPGPVMVNLCATLNCLRSVTVPPSVQVPKAYSTQLEQKPLHRETDGVS</sequence>
<protein>
    <submittedName>
        <fullName evidence="1">Uncharacterized protein</fullName>
    </submittedName>
</protein>
<dbReference type="Proteomes" id="UP001283361">
    <property type="component" value="Unassembled WGS sequence"/>
</dbReference>
<evidence type="ECO:0000313" key="1">
    <source>
        <dbReference type="EMBL" id="KAK3783260.1"/>
    </source>
</evidence>
<evidence type="ECO:0000313" key="2">
    <source>
        <dbReference type="Proteomes" id="UP001283361"/>
    </source>
</evidence>
<accession>A0AAE1A8I7</accession>
<reference evidence="1" key="1">
    <citation type="journal article" date="2023" name="G3 (Bethesda)">
        <title>A reference genome for the long-term kleptoplast-retaining sea slug Elysia crispata morphotype clarki.</title>
        <authorList>
            <person name="Eastman K.E."/>
            <person name="Pendleton A.L."/>
            <person name="Shaikh M.A."/>
            <person name="Suttiyut T."/>
            <person name="Ogas R."/>
            <person name="Tomko P."/>
            <person name="Gavelis G."/>
            <person name="Widhalm J.R."/>
            <person name="Wisecaver J.H."/>
        </authorList>
    </citation>
    <scope>NUCLEOTIDE SEQUENCE</scope>
    <source>
        <strain evidence="1">ECLA1</strain>
    </source>
</reference>
<organism evidence="1 2">
    <name type="scientific">Elysia crispata</name>
    <name type="common">lettuce slug</name>
    <dbReference type="NCBI Taxonomy" id="231223"/>
    <lineage>
        <taxon>Eukaryota</taxon>
        <taxon>Metazoa</taxon>
        <taxon>Spiralia</taxon>
        <taxon>Lophotrochozoa</taxon>
        <taxon>Mollusca</taxon>
        <taxon>Gastropoda</taxon>
        <taxon>Heterobranchia</taxon>
        <taxon>Euthyneura</taxon>
        <taxon>Panpulmonata</taxon>
        <taxon>Sacoglossa</taxon>
        <taxon>Placobranchoidea</taxon>
        <taxon>Plakobranchidae</taxon>
        <taxon>Elysia</taxon>
    </lineage>
</organism>
<dbReference type="EMBL" id="JAWDGP010002431">
    <property type="protein sequence ID" value="KAK3783260.1"/>
    <property type="molecule type" value="Genomic_DNA"/>
</dbReference>
<gene>
    <name evidence="1" type="ORF">RRG08_047715</name>
</gene>